<dbReference type="GO" id="GO:0016887">
    <property type="term" value="F:ATP hydrolysis activity"/>
    <property type="evidence" value="ECO:0007669"/>
    <property type="project" value="TreeGrafter"/>
</dbReference>
<accession>F1YJE3</accession>
<dbReference type="PANTHER" id="PTHR43384:SF14">
    <property type="entry name" value="ESX-1 SECRETION-ASSOCIATED PROTEIN ESPI"/>
    <property type="match status" value="1"/>
</dbReference>
<comment type="caution">
    <text evidence="1">The sequence shown here is derived from an EMBL/GenBank/DDBJ whole genome shotgun (WGS) entry which is preliminary data.</text>
</comment>
<gene>
    <name evidence="1" type="ORF">SCNU_09899</name>
</gene>
<evidence type="ECO:0000313" key="1">
    <source>
        <dbReference type="EMBL" id="EGD55176.1"/>
    </source>
</evidence>
<dbReference type="GO" id="GO:0005829">
    <property type="term" value="C:cytosol"/>
    <property type="evidence" value="ECO:0007669"/>
    <property type="project" value="TreeGrafter"/>
</dbReference>
<keyword evidence="2" id="KW-1185">Reference proteome</keyword>
<organism evidence="1 2">
    <name type="scientific">Gordonia neofelifaecis NRRL B-59395</name>
    <dbReference type="NCBI Taxonomy" id="644548"/>
    <lineage>
        <taxon>Bacteria</taxon>
        <taxon>Bacillati</taxon>
        <taxon>Actinomycetota</taxon>
        <taxon>Actinomycetes</taxon>
        <taxon>Mycobacteriales</taxon>
        <taxon>Gordoniaceae</taxon>
        <taxon>Gordonia</taxon>
    </lineage>
</organism>
<dbReference type="STRING" id="644548.SCNU_09899"/>
<dbReference type="eggNOG" id="COG0455">
    <property type="taxonomic scope" value="Bacteria"/>
</dbReference>
<sequence>MRGVLDTADALVLVSSPALDGARSCGSTLDWLAGHGYGHLIQRSVVVLSSARPGASTIDVEQLSQHFLTRCRAVHAIDFDDHLAEGADIDLELLNKSTRRAFVELAATIADDFGGARCRDGRAGPPDQIDFM</sequence>
<dbReference type="PANTHER" id="PTHR43384">
    <property type="entry name" value="SEPTUM SITE-DETERMINING PROTEIN MIND HOMOLOG, CHLOROPLASTIC-RELATED"/>
    <property type="match status" value="1"/>
</dbReference>
<dbReference type="Proteomes" id="UP000035065">
    <property type="component" value="Unassembled WGS sequence"/>
</dbReference>
<name>F1YJE3_9ACTN</name>
<dbReference type="EMBL" id="AEUD01000007">
    <property type="protein sequence ID" value="EGD55176.1"/>
    <property type="molecule type" value="Genomic_DNA"/>
</dbReference>
<protein>
    <submittedName>
        <fullName evidence="1">Chromosome partitioning ATPase</fullName>
    </submittedName>
</protein>
<dbReference type="GO" id="GO:0009898">
    <property type="term" value="C:cytoplasmic side of plasma membrane"/>
    <property type="evidence" value="ECO:0007669"/>
    <property type="project" value="TreeGrafter"/>
</dbReference>
<dbReference type="AlphaFoldDB" id="F1YJE3"/>
<evidence type="ECO:0000313" key="2">
    <source>
        <dbReference type="Proteomes" id="UP000035065"/>
    </source>
</evidence>
<reference evidence="1 2" key="1">
    <citation type="journal article" date="2011" name="J. Bacteriol.">
        <title>Draft Genome Sequence of Gordonia neofelifaecis NRRL B-59395, a Cholesterol-Degrading Actinomycete.</title>
        <authorList>
            <person name="Ge F."/>
            <person name="Li W."/>
            <person name="Chen G."/>
            <person name="Liu Y."/>
            <person name="Zhang G."/>
            <person name="Yong B."/>
            <person name="Wang Q."/>
            <person name="Wang N."/>
            <person name="Huang Z."/>
            <person name="Li W."/>
            <person name="Wang J."/>
            <person name="Wu C."/>
            <person name="Xie Q."/>
            <person name="Liu G."/>
        </authorList>
    </citation>
    <scope>NUCLEOTIDE SEQUENCE [LARGE SCALE GENOMIC DNA]</scope>
    <source>
        <strain evidence="1 2">NRRL B-59395</strain>
    </source>
</reference>
<proteinExistence type="predicted"/>
<dbReference type="InterPro" id="IPR050625">
    <property type="entry name" value="ParA/MinD_ATPase"/>
</dbReference>
<dbReference type="GO" id="GO:0005524">
    <property type="term" value="F:ATP binding"/>
    <property type="evidence" value="ECO:0007669"/>
    <property type="project" value="TreeGrafter"/>
</dbReference>
<dbReference type="GO" id="GO:0051782">
    <property type="term" value="P:negative regulation of cell division"/>
    <property type="evidence" value="ECO:0007669"/>
    <property type="project" value="TreeGrafter"/>
</dbReference>